<dbReference type="Proteomes" id="UP000029725">
    <property type="component" value="Unassembled WGS sequence"/>
</dbReference>
<dbReference type="InterPro" id="IPR023395">
    <property type="entry name" value="MCP_dom_sf"/>
</dbReference>
<dbReference type="GO" id="GO:0016020">
    <property type="term" value="C:membrane"/>
    <property type="evidence" value="ECO:0007669"/>
    <property type="project" value="UniProtKB-SubCell"/>
</dbReference>
<proteinExistence type="predicted"/>
<evidence type="ECO:0000256" key="5">
    <source>
        <dbReference type="PROSITE-ProRule" id="PRU00282"/>
    </source>
</evidence>
<feature type="repeat" description="Solcar" evidence="5">
    <location>
        <begin position="353"/>
        <end position="442"/>
    </location>
</feature>
<comment type="subcellular location">
    <subcellularLocation>
        <location evidence="1">Membrane</location>
        <topology evidence="1">Multi-pass membrane protein</topology>
    </subcellularLocation>
</comment>
<evidence type="ECO:0000256" key="2">
    <source>
        <dbReference type="ARBA" id="ARBA00022692"/>
    </source>
</evidence>
<dbReference type="EMBL" id="JMKJ01000233">
    <property type="protein sequence ID" value="KGG51614.1"/>
    <property type="molecule type" value="Genomic_DNA"/>
</dbReference>
<keyword evidence="2 5" id="KW-0812">Transmembrane</keyword>
<evidence type="ECO:0008006" key="8">
    <source>
        <dbReference type="Google" id="ProtNLM"/>
    </source>
</evidence>
<evidence type="ECO:0000256" key="4">
    <source>
        <dbReference type="ARBA" id="ARBA00023136"/>
    </source>
</evidence>
<dbReference type="RefSeq" id="XP_013238041.1">
    <property type="nucleotide sequence ID" value="XM_013382587.1"/>
</dbReference>
<organism evidence="6 7">
    <name type="scientific">Mitosporidium daphniae</name>
    <dbReference type="NCBI Taxonomy" id="1485682"/>
    <lineage>
        <taxon>Eukaryota</taxon>
        <taxon>Fungi</taxon>
        <taxon>Fungi incertae sedis</taxon>
        <taxon>Microsporidia</taxon>
        <taxon>Mitosporidium</taxon>
    </lineage>
</organism>
<accession>A0A098VS17</accession>
<protein>
    <recommendedName>
        <fullName evidence="8">Mitochondrial carrier protein</fullName>
    </recommendedName>
</protein>
<evidence type="ECO:0000313" key="6">
    <source>
        <dbReference type="EMBL" id="KGG51614.1"/>
    </source>
</evidence>
<dbReference type="VEuPathDB" id="MicrosporidiaDB:DI09_30p300"/>
<gene>
    <name evidence="6" type="ORF">DI09_30p300</name>
</gene>
<evidence type="ECO:0000313" key="7">
    <source>
        <dbReference type="Proteomes" id="UP000029725"/>
    </source>
</evidence>
<dbReference type="PROSITE" id="PS50920">
    <property type="entry name" value="SOLCAR"/>
    <property type="match status" value="1"/>
</dbReference>
<dbReference type="GeneID" id="25259522"/>
<dbReference type="AlphaFoldDB" id="A0A098VS17"/>
<dbReference type="SUPFAM" id="SSF103506">
    <property type="entry name" value="Mitochondrial carrier"/>
    <property type="match status" value="1"/>
</dbReference>
<evidence type="ECO:0000256" key="1">
    <source>
        <dbReference type="ARBA" id="ARBA00004141"/>
    </source>
</evidence>
<keyword evidence="4 5" id="KW-0472">Membrane</keyword>
<dbReference type="InterPro" id="IPR018108">
    <property type="entry name" value="MCP_transmembrane"/>
</dbReference>
<keyword evidence="7" id="KW-1185">Reference proteome</keyword>
<reference evidence="6 7" key="1">
    <citation type="submission" date="2014-04" db="EMBL/GenBank/DDBJ databases">
        <title>A new species of microsporidia sheds light on the evolution of extreme parasitism.</title>
        <authorList>
            <person name="Haag K.L."/>
            <person name="James T.Y."/>
            <person name="Larsson R."/>
            <person name="Schaer T.M."/>
            <person name="Refardt D."/>
            <person name="Pombert J.-F."/>
            <person name="Ebert D."/>
        </authorList>
    </citation>
    <scope>NUCLEOTIDE SEQUENCE [LARGE SCALE GENOMIC DNA]</scope>
    <source>
        <strain evidence="6 7">UGP3</strain>
        <tissue evidence="6">Spores</tissue>
    </source>
</reference>
<dbReference type="HOGENOM" id="CLU_594584_0_0_1"/>
<keyword evidence="3" id="KW-1133">Transmembrane helix</keyword>
<comment type="caution">
    <text evidence="6">The sequence shown here is derived from an EMBL/GenBank/DDBJ whole genome shotgun (WGS) entry which is preliminary data.</text>
</comment>
<evidence type="ECO:0000256" key="3">
    <source>
        <dbReference type="ARBA" id="ARBA00022989"/>
    </source>
</evidence>
<sequence length="460" mass="51709">MYHSVDSELENEYEIRTSNYPVFLYKFGLFLFPYIVSNPFQVALIFQQVQYTPSVLSKKSIDDICPSPPSEEPLETRLLEADAYCQETSQIAPSPLPLPVDSLGYVEAPKEKVIGTCVLEDGSLLSTVIVGSKGITSVDLTSCSLPLVMKILSVHFGVSVLFRGLASSIFYSFSRSFFKRSLSILIDSFLFENFLSLTDMNIEIISELISTVSSSLILLPLEISNVSRMPTEKKYNSILSCLAGMYNEEGGIFCSVYRYLGLSTSLFYLSSSVFGICRNFFLSKLISVFLAEDANISSWVTLAVSICLPFLLDGVQVAIFQPFHISRLRLMAQFRPPQNKLFVENNRSSTAGASLMPFYYWSGISPSSNAEPILVRRLSVVRPFIVGTYLSPKPYHGLWDTIFRIYNEEGLKALYSGWRYRLFALSFRTLTSLISIEYDDDEHADYEQYNADLVGDHDGV</sequence>
<name>A0A098VS17_9MICR</name>
<dbReference type="Gene3D" id="1.50.40.10">
    <property type="entry name" value="Mitochondrial carrier domain"/>
    <property type="match status" value="1"/>
</dbReference>